<reference evidence="2 3" key="1">
    <citation type="submission" date="2024-09" db="EMBL/GenBank/DDBJ databases">
        <authorList>
            <person name="Lee S.D."/>
        </authorList>
    </citation>
    <scope>NUCLEOTIDE SEQUENCE [LARGE SCALE GENOMIC DNA]</scope>
    <source>
        <strain evidence="2 3">N1-1</strain>
    </source>
</reference>
<evidence type="ECO:0000313" key="3">
    <source>
        <dbReference type="Proteomes" id="UP001592582"/>
    </source>
</evidence>
<dbReference type="InterPro" id="IPR041413">
    <property type="entry name" value="MLTR_LBD"/>
</dbReference>
<sequence length="77" mass="8094">MGTATGSPDITKTFHHRQVDTLTLAFQGIALEGTPGHRLGVYTAEPGTPNHDAVLLLDMTTPETAAQPQAHTGNQTS</sequence>
<feature type="domain" description="MmyB-like transcription regulator ligand binding" evidence="1">
    <location>
        <begin position="8"/>
        <end position="55"/>
    </location>
</feature>
<organism evidence="2 3">
    <name type="scientific">Streptacidiphilus alkalitolerans</name>
    <dbReference type="NCBI Taxonomy" id="3342712"/>
    <lineage>
        <taxon>Bacteria</taxon>
        <taxon>Bacillati</taxon>
        <taxon>Actinomycetota</taxon>
        <taxon>Actinomycetes</taxon>
        <taxon>Kitasatosporales</taxon>
        <taxon>Streptomycetaceae</taxon>
        <taxon>Streptacidiphilus</taxon>
    </lineage>
</organism>
<dbReference type="Pfam" id="PF17765">
    <property type="entry name" value="MLTR_LBD"/>
    <property type="match status" value="1"/>
</dbReference>
<evidence type="ECO:0000259" key="1">
    <source>
        <dbReference type="Pfam" id="PF17765"/>
    </source>
</evidence>
<proteinExistence type="predicted"/>
<accession>A0ABV6VAJ4</accession>
<evidence type="ECO:0000313" key="2">
    <source>
        <dbReference type="EMBL" id="MFC1410741.1"/>
    </source>
</evidence>
<dbReference type="RefSeq" id="WP_380509012.1">
    <property type="nucleotide sequence ID" value="NZ_JBHEZX010000006.1"/>
</dbReference>
<name>A0ABV6VAJ4_9ACTN</name>
<gene>
    <name evidence="2" type="ORF">ACEZDG_15855</name>
</gene>
<dbReference type="Proteomes" id="UP001592582">
    <property type="component" value="Unassembled WGS sequence"/>
</dbReference>
<keyword evidence="3" id="KW-1185">Reference proteome</keyword>
<dbReference type="EMBL" id="JBHEZX010000006">
    <property type="protein sequence ID" value="MFC1410741.1"/>
    <property type="molecule type" value="Genomic_DNA"/>
</dbReference>
<protein>
    <recommendedName>
        <fullName evidence="1">MmyB-like transcription regulator ligand binding domain-containing protein</fullName>
    </recommendedName>
</protein>
<comment type="caution">
    <text evidence="2">The sequence shown here is derived from an EMBL/GenBank/DDBJ whole genome shotgun (WGS) entry which is preliminary data.</text>
</comment>